<comment type="caution">
    <text evidence="2">The sequence shown here is derived from an EMBL/GenBank/DDBJ whole genome shotgun (WGS) entry which is preliminary data.</text>
</comment>
<organism evidence="2 3">
    <name type="scientific">Paenibacillus thalictri</name>
    <dbReference type="NCBI Taxonomy" id="2527873"/>
    <lineage>
        <taxon>Bacteria</taxon>
        <taxon>Bacillati</taxon>
        <taxon>Bacillota</taxon>
        <taxon>Bacilli</taxon>
        <taxon>Bacillales</taxon>
        <taxon>Paenibacillaceae</taxon>
        <taxon>Paenibacillus</taxon>
    </lineage>
</organism>
<evidence type="ECO:0000313" key="2">
    <source>
        <dbReference type="EMBL" id="TBL69403.1"/>
    </source>
</evidence>
<dbReference type="EMBL" id="SIRE01000038">
    <property type="protein sequence ID" value="TBL69403.1"/>
    <property type="molecule type" value="Genomic_DNA"/>
</dbReference>
<keyword evidence="3" id="KW-1185">Reference proteome</keyword>
<gene>
    <name evidence="2" type="ORF">EYB31_36050</name>
</gene>
<dbReference type="Proteomes" id="UP000293142">
    <property type="component" value="Unassembled WGS sequence"/>
</dbReference>
<name>A0A4Q9DDW3_9BACL</name>
<feature type="transmembrane region" description="Helical" evidence="1">
    <location>
        <begin position="104"/>
        <end position="125"/>
    </location>
</feature>
<keyword evidence="1" id="KW-0472">Membrane</keyword>
<evidence type="ECO:0000256" key="1">
    <source>
        <dbReference type="SAM" id="Phobius"/>
    </source>
</evidence>
<evidence type="ECO:0000313" key="3">
    <source>
        <dbReference type="Proteomes" id="UP000293142"/>
    </source>
</evidence>
<feature type="transmembrane region" description="Helical" evidence="1">
    <location>
        <begin position="51"/>
        <end position="73"/>
    </location>
</feature>
<reference evidence="2 3" key="1">
    <citation type="submission" date="2019-02" db="EMBL/GenBank/DDBJ databases">
        <title>Paenibacillus sp. nov., isolated from surface-sterilized tissue of Thalictrum simplex L.</title>
        <authorList>
            <person name="Tuo L."/>
        </authorList>
    </citation>
    <scope>NUCLEOTIDE SEQUENCE [LARGE SCALE GENOMIC DNA]</scope>
    <source>
        <strain evidence="2 3">N2SHLJ1</strain>
    </source>
</reference>
<keyword evidence="1" id="KW-0812">Transmembrane</keyword>
<keyword evidence="1" id="KW-1133">Transmembrane helix</keyword>
<dbReference type="RefSeq" id="WP_131018422.1">
    <property type="nucleotide sequence ID" value="NZ_SIRE01000038.1"/>
</dbReference>
<feature type="transmembrane region" description="Helical" evidence="1">
    <location>
        <begin position="7"/>
        <end position="27"/>
    </location>
</feature>
<dbReference type="AlphaFoldDB" id="A0A4Q9DDW3"/>
<dbReference type="OrthoDB" id="2625142at2"/>
<protein>
    <submittedName>
        <fullName evidence="2">Uncharacterized protein</fullName>
    </submittedName>
</protein>
<accession>A0A4Q9DDW3</accession>
<sequence>MMPRKMSIYFGMVGALCFSIAHLMKWYSSTILSNSKIYVDGIVEFATYVNVYYSVVLGAALLLLTFFFINFSFEMNPSKIRNQMRSTLRPDQQFHSQPNVYSSIFKSIGAITIIIGLFIAIYIWSDGIKLPKDQTSVFLFGLAPFLYCLVGGLTFMGFGEVIKLIQQIRDKNESA</sequence>
<proteinExistence type="predicted"/>
<feature type="transmembrane region" description="Helical" evidence="1">
    <location>
        <begin position="137"/>
        <end position="159"/>
    </location>
</feature>